<dbReference type="Pfam" id="PF04545">
    <property type="entry name" value="Sigma70_r4"/>
    <property type="match status" value="1"/>
</dbReference>
<dbReference type="GO" id="GO:0003700">
    <property type="term" value="F:DNA-binding transcription factor activity"/>
    <property type="evidence" value="ECO:0007669"/>
    <property type="project" value="InterPro"/>
</dbReference>
<gene>
    <name evidence="2" type="ORF">C6Y45_09125</name>
</gene>
<dbReference type="InterPro" id="IPR013324">
    <property type="entry name" value="RNA_pol_sigma_r3/r4-like"/>
</dbReference>
<dbReference type="EMBL" id="PZJJ01000013">
    <property type="protein sequence ID" value="PTL38789.1"/>
    <property type="molecule type" value="Genomic_DNA"/>
</dbReference>
<keyword evidence="3" id="KW-1185">Reference proteome</keyword>
<feature type="domain" description="RNA polymerase sigma-70 region 4" evidence="1">
    <location>
        <begin position="146"/>
        <end position="192"/>
    </location>
</feature>
<dbReference type="NCBIfam" id="TIGR02937">
    <property type="entry name" value="sigma70-ECF"/>
    <property type="match status" value="1"/>
</dbReference>
<dbReference type="Proteomes" id="UP000240509">
    <property type="component" value="Unassembled WGS sequence"/>
</dbReference>
<name>A0A2T4U5W8_9BACI</name>
<comment type="caution">
    <text evidence="2">The sequence shown here is derived from an EMBL/GenBank/DDBJ whole genome shotgun (WGS) entry which is preliminary data.</text>
</comment>
<dbReference type="RefSeq" id="WP_107584921.1">
    <property type="nucleotide sequence ID" value="NZ_PZJJ01000013.1"/>
</dbReference>
<evidence type="ECO:0000259" key="1">
    <source>
        <dbReference type="Pfam" id="PF04545"/>
    </source>
</evidence>
<proteinExistence type="predicted"/>
<dbReference type="GO" id="GO:0006352">
    <property type="term" value="P:DNA-templated transcription initiation"/>
    <property type="evidence" value="ECO:0007669"/>
    <property type="project" value="InterPro"/>
</dbReference>
<dbReference type="Gene3D" id="1.20.140.160">
    <property type="match status" value="1"/>
</dbReference>
<dbReference type="AlphaFoldDB" id="A0A2T4U5W8"/>
<sequence length="203" mass="23613">MPIDNKHLSPQEKEAFNRFQQQHQLLFQNPLIRSFFKQSDHQKLLTNYLIQPDTAAWRALDNAFRDYYTGVKIVHYLSQTLHWKAVQFDKQLRREAERFLLTAGEEEGRSYPEDTEAGEDLGWLENPSLPLTEKIGDPALLECWKKLTPRQQQVLHYRYSEGLSLTETGRILHITQQGASKIHQTALKQLKEELKQKGGGGEK</sequence>
<organism evidence="2 3">
    <name type="scientific">Alkalicoccus saliphilus</name>
    <dbReference type="NCBI Taxonomy" id="200989"/>
    <lineage>
        <taxon>Bacteria</taxon>
        <taxon>Bacillati</taxon>
        <taxon>Bacillota</taxon>
        <taxon>Bacilli</taxon>
        <taxon>Bacillales</taxon>
        <taxon>Bacillaceae</taxon>
        <taxon>Alkalicoccus</taxon>
    </lineage>
</organism>
<dbReference type="InterPro" id="IPR007630">
    <property type="entry name" value="RNA_pol_sigma70_r4"/>
</dbReference>
<accession>A0A2T4U5W8</accession>
<evidence type="ECO:0000313" key="2">
    <source>
        <dbReference type="EMBL" id="PTL38789.1"/>
    </source>
</evidence>
<protein>
    <recommendedName>
        <fullName evidence="1">RNA polymerase sigma-70 region 4 domain-containing protein</fullName>
    </recommendedName>
</protein>
<evidence type="ECO:0000313" key="3">
    <source>
        <dbReference type="Proteomes" id="UP000240509"/>
    </source>
</evidence>
<dbReference type="SUPFAM" id="SSF88659">
    <property type="entry name" value="Sigma3 and sigma4 domains of RNA polymerase sigma factors"/>
    <property type="match status" value="1"/>
</dbReference>
<dbReference type="CDD" id="cd06171">
    <property type="entry name" value="Sigma70_r4"/>
    <property type="match status" value="1"/>
</dbReference>
<reference evidence="2 3" key="1">
    <citation type="submission" date="2018-03" db="EMBL/GenBank/DDBJ databases">
        <title>Alkalicoccus saliphilus sp. nov., isolated from a mineral pool.</title>
        <authorList>
            <person name="Zhao B."/>
        </authorList>
    </citation>
    <scope>NUCLEOTIDE SEQUENCE [LARGE SCALE GENOMIC DNA]</scope>
    <source>
        <strain evidence="2 3">6AG</strain>
    </source>
</reference>
<dbReference type="InterPro" id="IPR014284">
    <property type="entry name" value="RNA_pol_sigma-70_dom"/>
</dbReference>
<dbReference type="OrthoDB" id="2942336at2"/>